<keyword evidence="5" id="KW-1185">Reference proteome</keyword>
<feature type="chain" id="PRO_5045112995" evidence="3">
    <location>
        <begin position="26"/>
        <end position="1320"/>
    </location>
</feature>
<dbReference type="RefSeq" id="WP_329611696.1">
    <property type="nucleotide sequence ID" value="NZ_CP108482.1"/>
</dbReference>
<dbReference type="SUPFAM" id="SSF51294">
    <property type="entry name" value="Hedgehog/intein (Hint) domain"/>
    <property type="match status" value="1"/>
</dbReference>
<dbReference type="Pfam" id="PF07591">
    <property type="entry name" value="PT-HINT"/>
    <property type="match status" value="1"/>
</dbReference>
<keyword evidence="1" id="KW-0175">Coiled coil</keyword>
<dbReference type="PANTHER" id="PTHR23242">
    <property type="entry name" value="TRANSCRIPTION FACTOR HOXA13"/>
    <property type="match status" value="1"/>
</dbReference>
<gene>
    <name evidence="4" type="ORF">OG469_39420</name>
</gene>
<evidence type="ECO:0000313" key="5">
    <source>
        <dbReference type="Proteomes" id="UP001432014"/>
    </source>
</evidence>
<feature type="coiled-coil region" evidence="1">
    <location>
        <begin position="231"/>
        <end position="258"/>
    </location>
</feature>
<proteinExistence type="predicted"/>
<feature type="region of interest" description="Disordered" evidence="2">
    <location>
        <begin position="828"/>
        <end position="863"/>
    </location>
</feature>
<dbReference type="Proteomes" id="UP001432014">
    <property type="component" value="Chromosome"/>
</dbReference>
<dbReference type="PANTHER" id="PTHR23242:SF9">
    <property type="entry name" value="TRANSCRIPTION FACTOR HOXA13"/>
    <property type="match status" value="1"/>
</dbReference>
<reference evidence="4 5" key="1">
    <citation type="submission" date="2022-10" db="EMBL/GenBank/DDBJ databases">
        <title>The complete genomes of actinobacterial strains from the NBC collection.</title>
        <authorList>
            <person name="Joergensen T.S."/>
            <person name="Alvarez Arevalo M."/>
            <person name="Sterndorff E.B."/>
            <person name="Faurdal D."/>
            <person name="Vuksanovic O."/>
            <person name="Mourched A.-S."/>
            <person name="Charusanti P."/>
            <person name="Shaw S."/>
            <person name="Blin K."/>
            <person name="Weber T."/>
        </authorList>
    </citation>
    <scope>NUCLEOTIDE SEQUENCE [LARGE SCALE GENOMIC DNA]</scope>
    <source>
        <strain evidence="4 5">NBC_01247</strain>
    </source>
</reference>
<feature type="signal peptide" evidence="3">
    <location>
        <begin position="1"/>
        <end position="25"/>
    </location>
</feature>
<organism evidence="4 5">
    <name type="scientific">Kitasatospora herbaricolor</name>
    <dbReference type="NCBI Taxonomy" id="68217"/>
    <lineage>
        <taxon>Bacteria</taxon>
        <taxon>Bacillati</taxon>
        <taxon>Actinomycetota</taxon>
        <taxon>Actinomycetes</taxon>
        <taxon>Kitasatosporales</taxon>
        <taxon>Streptomycetaceae</taxon>
        <taxon>Kitasatospora</taxon>
    </lineage>
</organism>
<evidence type="ECO:0000256" key="2">
    <source>
        <dbReference type="SAM" id="MobiDB-lite"/>
    </source>
</evidence>
<keyword evidence="3" id="KW-0732">Signal</keyword>
<dbReference type="EMBL" id="CP108482">
    <property type="protein sequence ID" value="WUS61036.1"/>
    <property type="molecule type" value="Genomic_DNA"/>
</dbReference>
<accession>A0ABZ1WJH9</accession>
<name>A0ABZ1WJH9_9ACTN</name>
<dbReference type="InterPro" id="IPR036844">
    <property type="entry name" value="Hint_dom_sf"/>
</dbReference>
<dbReference type="InterPro" id="IPR005506">
    <property type="entry name" value="DUF312_ALF"/>
</dbReference>
<dbReference type="Pfam" id="PF03752">
    <property type="entry name" value="ALF"/>
    <property type="match status" value="8"/>
</dbReference>
<dbReference type="CDD" id="cd00081">
    <property type="entry name" value="Hint"/>
    <property type="match status" value="1"/>
</dbReference>
<evidence type="ECO:0000313" key="4">
    <source>
        <dbReference type="EMBL" id="WUS61036.1"/>
    </source>
</evidence>
<evidence type="ECO:0000256" key="3">
    <source>
        <dbReference type="SAM" id="SignalP"/>
    </source>
</evidence>
<feature type="region of interest" description="Disordered" evidence="2">
    <location>
        <begin position="513"/>
        <end position="532"/>
    </location>
</feature>
<evidence type="ECO:0000256" key="1">
    <source>
        <dbReference type="SAM" id="Coils"/>
    </source>
</evidence>
<dbReference type="Gene3D" id="2.170.16.10">
    <property type="entry name" value="Hedgehog/Intein (Hint) domain"/>
    <property type="match status" value="1"/>
</dbReference>
<dbReference type="CDD" id="cd20745">
    <property type="entry name" value="FIX_RhsA_AHH_HNH-like"/>
    <property type="match status" value="1"/>
</dbReference>
<protein>
    <submittedName>
        <fullName evidence="4">Polymorphic toxin-type HINT domain-containing protein</fullName>
    </submittedName>
</protein>
<sequence length="1320" mass="136545">MRAVGRTLLPLAMLVGLLSAAPMVAADEPPSGLATTDRGKIVEIWKSGGPAVQAAAEAVLTGSDEGAVQGFLTTGRSVAEHQDDQETALQIVAQGGRALREAAVRAMAGTPQDLDAFIRDGWQKPLEEDQTVEATRIADNGGPGVKQAGGTALNGSAEQVQKFLNHDQYEQRDADDLVQATQIESAGGPATKRAAALAMSGPIEDVREFLATGQYIARAHDQEFATVTQLADQAKAAGERAEKEKDAAKEALDRALAAARLAKTAAATAVAETKAALGDAARASEAARRAAEATNRAADAAQASIAAARAATAAAHLASSAASNAAYAAAGASQAAGRALSAAAAGAVDESTIHGALLAAQQAGKAADWAGRANLAAAAVTQMATAVGEVSDNLNAALASADEAANYMAQAGTSSAQSTAAAAKAHRYAQESTRAAKAAADLAAEAAADAAEAGAAARSAATHAQGAADAAAKATAHAGDAAAATEQARIHSVAAQAAADAATAAVAKATTVEQRARDADTEDVTARTTDARNRAADLTAAYDAEQAAATRAQDDAKKLDEDFVRLAAQAAQPDADVSQVITDGRRMAVAAMKIRGPWSSAAAEFALAGSDTAVVDYARTGWQTAQQQDDFDQAHQVAQDSPYEAVRAAADEALKGDAAHLHAFVESGQHEAAALDYRVEVTRISQLGGPGLKQAGDTAFNAGTTKALVDFLTVTQYQARDGDDRVLAARLAQNGGAEMKVAAEAAVNSPPSILRTFIETGQYHAQQQDQLTTAHLAQVQQVIAEAADVAAKARQNAADAAKTYALARNATAEANGYAQQAQKEADAAAQAARQAQDSARQAEQSATQAAESARTARTAQQQAAGSADDAAQFAIWARVSFGAAQESAGQAYAAAVAARTSAEQSGKDAKTVAAIFSEALTQAEQQERIKEQNERIVAAWRTQAYQNLPTGMKGVVYFHSLPLETKLKVAIEAAHLVADLYGALPVAGEPVTLANCVTYAMEGRMFGDSGKYEDAALACGSVVPIGGLGALSVKLEKWGLKTEKFREALQKFWKVADDLPFCVAEGNSFPAGTRVLMGDGSSVPIEKIRTGDNVRATDPATGKTSSNRVDATILTPNDVNFTDLTIASATGSTSTVTSTDHHSIWSDNQHAWRDATDLKPGDSVRTATGLPAQITAVRHWSTLQPAYNLTVNSVHTYYVIAGTTSVLVHNDYCGFRVSPVAADWATKGAHLHLGLEEVRIFPTADGGIGGEGIRLSTGMASERTVNLTLDALRKSPALRRDLITKAKSAMEHMNTGGNWGNEKNRAAEMSFLIKALEKMK</sequence>